<name>A0A840IIF8_9ACTN</name>
<dbReference type="Gene3D" id="2.40.50.140">
    <property type="entry name" value="Nucleic acid-binding proteins"/>
    <property type="match status" value="1"/>
</dbReference>
<sequence length="157" mass="17070">MDHSRKRRIRLVVAATAAMLLASALIWTSFSAGSDEKTAGQLLETARPGETYTLAGTVAPNSIVRERGVVWFRILDPHRRVSARVRYTGLVPDPFREGRGVMVKVQVGPGGLRGSVDTVFIAEKDSMITKCPSKFQVAPEELPRGAPEDLLRAAPST</sequence>
<evidence type="ECO:0000313" key="6">
    <source>
        <dbReference type="Proteomes" id="UP000585272"/>
    </source>
</evidence>
<dbReference type="SUPFAM" id="SSF82093">
    <property type="entry name" value="Heme chaperone CcmE"/>
    <property type="match status" value="1"/>
</dbReference>
<dbReference type="InterPro" id="IPR004329">
    <property type="entry name" value="CcmE"/>
</dbReference>
<keyword evidence="2" id="KW-0479">Metal-binding</keyword>
<dbReference type="InterPro" id="IPR036127">
    <property type="entry name" value="CcmE-like_sf"/>
</dbReference>
<dbReference type="Proteomes" id="UP000585272">
    <property type="component" value="Unassembled WGS sequence"/>
</dbReference>
<evidence type="ECO:0000256" key="4">
    <source>
        <dbReference type="ARBA" id="ARBA00023136"/>
    </source>
</evidence>
<evidence type="ECO:0000256" key="3">
    <source>
        <dbReference type="ARBA" id="ARBA00022748"/>
    </source>
</evidence>
<dbReference type="GO" id="GO:0017003">
    <property type="term" value="P:protein-heme linkage"/>
    <property type="evidence" value="ECO:0007669"/>
    <property type="project" value="InterPro"/>
</dbReference>
<dbReference type="RefSeq" id="WP_183344683.1">
    <property type="nucleotide sequence ID" value="NZ_JACHNU010000007.1"/>
</dbReference>
<keyword evidence="2" id="KW-0349">Heme</keyword>
<keyword evidence="6" id="KW-1185">Reference proteome</keyword>
<dbReference type="AlphaFoldDB" id="A0A840IIF8"/>
<proteinExistence type="predicted"/>
<dbReference type="InterPro" id="IPR012340">
    <property type="entry name" value="NA-bd_OB-fold"/>
</dbReference>
<gene>
    <name evidence="5" type="ORF">BDZ31_004170</name>
</gene>
<keyword evidence="4" id="KW-0472">Membrane</keyword>
<dbReference type="EMBL" id="JACHNU010000007">
    <property type="protein sequence ID" value="MBB4664559.1"/>
    <property type="molecule type" value="Genomic_DNA"/>
</dbReference>
<keyword evidence="3" id="KW-0201">Cytochrome c-type biogenesis</keyword>
<comment type="subcellular location">
    <subcellularLocation>
        <location evidence="1">Membrane</location>
    </subcellularLocation>
</comment>
<dbReference type="Pfam" id="PF03100">
    <property type="entry name" value="CcmE"/>
    <property type="match status" value="1"/>
</dbReference>
<organism evidence="5 6">
    <name type="scientific">Conexibacter arvalis</name>
    <dbReference type="NCBI Taxonomy" id="912552"/>
    <lineage>
        <taxon>Bacteria</taxon>
        <taxon>Bacillati</taxon>
        <taxon>Actinomycetota</taxon>
        <taxon>Thermoleophilia</taxon>
        <taxon>Solirubrobacterales</taxon>
        <taxon>Conexibacteraceae</taxon>
        <taxon>Conexibacter</taxon>
    </lineage>
</organism>
<comment type="caution">
    <text evidence="5">The sequence shown here is derived from an EMBL/GenBank/DDBJ whole genome shotgun (WGS) entry which is preliminary data.</text>
</comment>
<dbReference type="GO" id="GO:0017004">
    <property type="term" value="P:cytochrome complex assembly"/>
    <property type="evidence" value="ECO:0007669"/>
    <property type="project" value="UniProtKB-KW"/>
</dbReference>
<dbReference type="GO" id="GO:0005886">
    <property type="term" value="C:plasma membrane"/>
    <property type="evidence" value="ECO:0007669"/>
    <property type="project" value="InterPro"/>
</dbReference>
<evidence type="ECO:0000313" key="5">
    <source>
        <dbReference type="EMBL" id="MBB4664559.1"/>
    </source>
</evidence>
<reference evidence="5 6" key="1">
    <citation type="submission" date="2020-08" db="EMBL/GenBank/DDBJ databases">
        <title>Genomic Encyclopedia of Archaeal and Bacterial Type Strains, Phase II (KMG-II): from individual species to whole genera.</title>
        <authorList>
            <person name="Goeker M."/>
        </authorList>
    </citation>
    <scope>NUCLEOTIDE SEQUENCE [LARGE SCALE GENOMIC DNA]</scope>
    <source>
        <strain evidence="5 6">DSM 23288</strain>
    </source>
</reference>
<dbReference type="GO" id="GO:0020037">
    <property type="term" value="F:heme binding"/>
    <property type="evidence" value="ECO:0007669"/>
    <property type="project" value="InterPro"/>
</dbReference>
<accession>A0A840IIF8</accession>
<keyword evidence="2" id="KW-0408">Iron</keyword>
<evidence type="ECO:0000256" key="1">
    <source>
        <dbReference type="ARBA" id="ARBA00004370"/>
    </source>
</evidence>
<protein>
    <submittedName>
        <fullName evidence="5">Cytochrome c-type biogenesis protein CcmE</fullName>
    </submittedName>
</protein>
<evidence type="ECO:0000256" key="2">
    <source>
        <dbReference type="ARBA" id="ARBA00022617"/>
    </source>
</evidence>